<comment type="caution">
    <text evidence="2">The sequence shown here is derived from an EMBL/GenBank/DDBJ whole genome shotgun (WGS) entry which is preliminary data.</text>
</comment>
<protein>
    <recommendedName>
        <fullName evidence="4">DUF4595 domain-containing protein</fullName>
    </recommendedName>
</protein>
<name>A0A3P1BPW7_9BACT</name>
<dbReference type="OrthoDB" id="939170at2"/>
<evidence type="ECO:0008006" key="4">
    <source>
        <dbReference type="Google" id="ProtNLM"/>
    </source>
</evidence>
<proteinExistence type="predicted"/>
<reference evidence="2 3" key="1">
    <citation type="submission" date="2018-11" db="EMBL/GenBank/DDBJ databases">
        <authorList>
            <person name="Zhou Z."/>
            <person name="Wang G."/>
        </authorList>
    </citation>
    <scope>NUCLEOTIDE SEQUENCE [LARGE SCALE GENOMIC DNA]</scope>
    <source>
        <strain evidence="2 3">KCTC52004</strain>
    </source>
</reference>
<keyword evidence="3" id="KW-1185">Reference proteome</keyword>
<evidence type="ECO:0000313" key="2">
    <source>
        <dbReference type="EMBL" id="RRB02624.1"/>
    </source>
</evidence>
<keyword evidence="1" id="KW-0732">Signal</keyword>
<accession>A0A3P1BPW7</accession>
<dbReference type="InterPro" id="IPR006530">
    <property type="entry name" value="YD"/>
</dbReference>
<sequence length="304" mass="35281">MKLSFLSVLFFLSLLAMALSCKKDRDVHPTEEWFTDPTNLPQPPQGCKIVKTTYKTLMLAGDQRPGVETITLEDGRKVKVGTIATTTYSYDQQGRLVEEHQHLLKGHYNLQRYSYSSTALKRYKEYTGEGSKGQLQGPFTEEKEFPLNTQGRVSIGIDLAVPLKYDEEGYVILTGIEDNTSDLGRYTYIDGNMTLFQYELLRYTNLPEVRTYAYTYNLSRLNLPTIYNFQGKESKNLPVQKKWASQYSRDFEDGPLYQINYQYFYNRQGFVKRRIKHGKALNPQWLIEEDPYGIGVTDYEYQCP</sequence>
<dbReference type="NCBIfam" id="TIGR01643">
    <property type="entry name" value="YD_repeat_2x"/>
    <property type="match status" value="1"/>
</dbReference>
<evidence type="ECO:0000313" key="3">
    <source>
        <dbReference type="Proteomes" id="UP000271925"/>
    </source>
</evidence>
<dbReference type="EMBL" id="RQJO01000009">
    <property type="protein sequence ID" value="RRB02624.1"/>
    <property type="molecule type" value="Genomic_DNA"/>
</dbReference>
<evidence type="ECO:0000256" key="1">
    <source>
        <dbReference type="SAM" id="SignalP"/>
    </source>
</evidence>
<gene>
    <name evidence="2" type="ORF">EHT25_19440</name>
</gene>
<feature type="signal peptide" evidence="1">
    <location>
        <begin position="1"/>
        <end position="18"/>
    </location>
</feature>
<organism evidence="2 3">
    <name type="scientific">Larkinella rosea</name>
    <dbReference type="NCBI Taxonomy" id="2025312"/>
    <lineage>
        <taxon>Bacteria</taxon>
        <taxon>Pseudomonadati</taxon>
        <taxon>Bacteroidota</taxon>
        <taxon>Cytophagia</taxon>
        <taxon>Cytophagales</taxon>
        <taxon>Spirosomataceae</taxon>
        <taxon>Larkinella</taxon>
    </lineage>
</organism>
<feature type="chain" id="PRO_5017964141" description="DUF4595 domain-containing protein" evidence="1">
    <location>
        <begin position="19"/>
        <end position="304"/>
    </location>
</feature>
<dbReference type="Proteomes" id="UP000271925">
    <property type="component" value="Unassembled WGS sequence"/>
</dbReference>
<dbReference type="RefSeq" id="WP_124876787.1">
    <property type="nucleotide sequence ID" value="NZ_RQJO01000009.1"/>
</dbReference>
<dbReference type="AlphaFoldDB" id="A0A3P1BPW7"/>
<dbReference type="PROSITE" id="PS51257">
    <property type="entry name" value="PROKAR_LIPOPROTEIN"/>
    <property type="match status" value="1"/>
</dbReference>